<dbReference type="Proteomes" id="UP001162131">
    <property type="component" value="Unassembled WGS sequence"/>
</dbReference>
<dbReference type="AlphaFoldDB" id="A0AAU9K4L7"/>
<keyword evidence="2" id="KW-1185">Reference proteome</keyword>
<accession>A0AAU9K4L7</accession>
<sequence>MESGDPDLILERKRREIAIGIRDLIKSVTVQDNPEPEEIINVMSEASNAHGLDYLLANQSYLNIWTKLENIDLKGPFAYFYLGLIIDYDDMPTKKFFKVIKNCLQKLNVNYQDLINFLKHCGLEVLIKLITIFVLAEKVDKDKLDGKKIYEINNSFIARFNSIYLRGDSLGYLDDFLVRRFLQFLNFADELNLGKNCTIPVDSWSNLLECASSAQTFKYIFPALKNHIKFAKDKTSETPHLVSCLLSRSNKARYWASDQLFLKNKNWMSSYIKFYLDDLLSETITYDHDTVPYDLFSSDPISYDMKIQRISSAISLFISFITDKNKKKLNK</sequence>
<protein>
    <submittedName>
        <fullName evidence="1">Uncharacterized protein</fullName>
    </submittedName>
</protein>
<comment type="caution">
    <text evidence="1">The sequence shown here is derived from an EMBL/GenBank/DDBJ whole genome shotgun (WGS) entry which is preliminary data.</text>
</comment>
<organism evidence="1 2">
    <name type="scientific">Blepharisma stoltei</name>
    <dbReference type="NCBI Taxonomy" id="1481888"/>
    <lineage>
        <taxon>Eukaryota</taxon>
        <taxon>Sar</taxon>
        <taxon>Alveolata</taxon>
        <taxon>Ciliophora</taxon>
        <taxon>Postciliodesmatophora</taxon>
        <taxon>Heterotrichea</taxon>
        <taxon>Heterotrichida</taxon>
        <taxon>Blepharismidae</taxon>
        <taxon>Blepharisma</taxon>
    </lineage>
</organism>
<proteinExistence type="predicted"/>
<reference evidence="1" key="1">
    <citation type="submission" date="2021-09" db="EMBL/GenBank/DDBJ databases">
        <authorList>
            <consortium name="AG Swart"/>
            <person name="Singh M."/>
            <person name="Singh A."/>
            <person name="Seah K."/>
            <person name="Emmerich C."/>
        </authorList>
    </citation>
    <scope>NUCLEOTIDE SEQUENCE</scope>
    <source>
        <strain evidence="1">ATCC30299</strain>
    </source>
</reference>
<name>A0AAU9K4L7_9CILI</name>
<gene>
    <name evidence="1" type="ORF">BSTOLATCC_MIC45556</name>
</gene>
<evidence type="ECO:0000313" key="1">
    <source>
        <dbReference type="EMBL" id="CAG9328098.1"/>
    </source>
</evidence>
<dbReference type="EMBL" id="CAJZBQ010000045">
    <property type="protein sequence ID" value="CAG9328098.1"/>
    <property type="molecule type" value="Genomic_DNA"/>
</dbReference>
<evidence type="ECO:0000313" key="2">
    <source>
        <dbReference type="Proteomes" id="UP001162131"/>
    </source>
</evidence>